<dbReference type="InterPro" id="IPR011009">
    <property type="entry name" value="Kinase-like_dom_sf"/>
</dbReference>
<keyword evidence="2" id="KW-0547">Nucleotide-binding</keyword>
<reference evidence="6 7" key="1">
    <citation type="journal article" date="2011" name="Science">
        <title>The Selaginella genome identifies genetic changes associated with the evolution of vascular plants.</title>
        <authorList>
            <person name="Banks J.A."/>
            <person name="Nishiyama T."/>
            <person name="Hasebe M."/>
            <person name="Bowman J.L."/>
            <person name="Gribskov M."/>
            <person name="dePamphilis C."/>
            <person name="Albert V.A."/>
            <person name="Aono N."/>
            <person name="Aoyama T."/>
            <person name="Ambrose B.A."/>
            <person name="Ashton N.W."/>
            <person name="Axtell M.J."/>
            <person name="Barker E."/>
            <person name="Barker M.S."/>
            <person name="Bennetzen J.L."/>
            <person name="Bonawitz N.D."/>
            <person name="Chapple C."/>
            <person name="Cheng C."/>
            <person name="Correa L.G."/>
            <person name="Dacre M."/>
            <person name="DeBarry J."/>
            <person name="Dreyer I."/>
            <person name="Elias M."/>
            <person name="Engstrom E.M."/>
            <person name="Estelle M."/>
            <person name="Feng L."/>
            <person name="Finet C."/>
            <person name="Floyd S.K."/>
            <person name="Frommer W.B."/>
            <person name="Fujita T."/>
            <person name="Gramzow L."/>
            <person name="Gutensohn M."/>
            <person name="Harholt J."/>
            <person name="Hattori M."/>
            <person name="Heyl A."/>
            <person name="Hirai T."/>
            <person name="Hiwatashi Y."/>
            <person name="Ishikawa M."/>
            <person name="Iwata M."/>
            <person name="Karol K.G."/>
            <person name="Koehler B."/>
            <person name="Kolukisaoglu U."/>
            <person name="Kubo M."/>
            <person name="Kurata T."/>
            <person name="Lalonde S."/>
            <person name="Li K."/>
            <person name="Li Y."/>
            <person name="Litt A."/>
            <person name="Lyons E."/>
            <person name="Manning G."/>
            <person name="Maruyama T."/>
            <person name="Michael T.P."/>
            <person name="Mikami K."/>
            <person name="Miyazaki S."/>
            <person name="Morinaga S."/>
            <person name="Murata T."/>
            <person name="Mueller-Roeber B."/>
            <person name="Nelson D.R."/>
            <person name="Obara M."/>
            <person name="Oguri Y."/>
            <person name="Olmstead R.G."/>
            <person name="Onodera N."/>
            <person name="Petersen B.L."/>
            <person name="Pils B."/>
            <person name="Prigge M."/>
            <person name="Rensing S.A."/>
            <person name="Riano-Pachon D.M."/>
            <person name="Roberts A.W."/>
            <person name="Sato Y."/>
            <person name="Scheller H.V."/>
            <person name="Schulz B."/>
            <person name="Schulz C."/>
            <person name="Shakirov E.V."/>
            <person name="Shibagaki N."/>
            <person name="Shinohara N."/>
            <person name="Shippen D.E."/>
            <person name="Soerensen I."/>
            <person name="Sotooka R."/>
            <person name="Sugimoto N."/>
            <person name="Sugita M."/>
            <person name="Sumikawa N."/>
            <person name="Tanurdzic M."/>
            <person name="Theissen G."/>
            <person name="Ulvskov P."/>
            <person name="Wakazuki S."/>
            <person name="Weng J.K."/>
            <person name="Willats W.W."/>
            <person name="Wipf D."/>
            <person name="Wolf P.G."/>
            <person name="Yang L."/>
            <person name="Zimmer A.D."/>
            <person name="Zhu Q."/>
            <person name="Mitros T."/>
            <person name="Hellsten U."/>
            <person name="Loque D."/>
            <person name="Otillar R."/>
            <person name="Salamov A."/>
            <person name="Schmutz J."/>
            <person name="Shapiro H."/>
            <person name="Lindquist E."/>
            <person name="Lucas S."/>
            <person name="Rokhsar D."/>
            <person name="Grigoriev I.V."/>
        </authorList>
    </citation>
    <scope>NUCLEOTIDE SEQUENCE [LARGE SCALE GENOMIC DNA]</scope>
</reference>
<dbReference type="PANTHER" id="PTHR11042">
    <property type="entry name" value="EUKARYOTIC TRANSLATION INITIATION FACTOR 2-ALPHA KINASE EIF2-ALPHA KINASE -RELATED"/>
    <property type="match status" value="1"/>
</dbReference>
<dbReference type="InterPro" id="IPR008266">
    <property type="entry name" value="Tyr_kinase_AS"/>
</dbReference>
<sequence length="351" mass="39446">MQFWSPAAQPVFLHSDYLKTAGAFLAGPRCCSTPPMTKKGYTPPHLRRAPEPLSAATKDELSSTLLNAARCLKASGDLSERTFNYIVKDLCGGELGTKHINTKFNEEFTLIKQLGRGADGVVYMCRHKFDGQVYAVKQIHVRKDLESVMKEARTLSTLAHANIVKYHTSWWEEQPGGGCVVYIQMQYCTSSLKDMLEDPKALIPVAAFNELVQAVEYLHEKKIIHRDIAPKNIFFDDYNRLKLGDFGLAKKKLSLPREGGKVGTGMYSSPKQLENEMASDIFSLGMILFELNCRFSPENQDRDSTMQLAKDGIFPKEWEIANQELAEKIRSMLHPNRSLRPTASQILASLP</sequence>
<evidence type="ECO:0000256" key="4">
    <source>
        <dbReference type="ARBA" id="ARBA00022840"/>
    </source>
</evidence>
<evidence type="ECO:0000256" key="1">
    <source>
        <dbReference type="ARBA" id="ARBA00022679"/>
    </source>
</evidence>
<organism evidence="7">
    <name type="scientific">Selaginella moellendorffii</name>
    <name type="common">Spikemoss</name>
    <dbReference type="NCBI Taxonomy" id="88036"/>
    <lineage>
        <taxon>Eukaryota</taxon>
        <taxon>Viridiplantae</taxon>
        <taxon>Streptophyta</taxon>
        <taxon>Embryophyta</taxon>
        <taxon>Tracheophyta</taxon>
        <taxon>Lycopodiopsida</taxon>
        <taxon>Selaginellales</taxon>
        <taxon>Selaginellaceae</taxon>
        <taxon>Selaginella</taxon>
    </lineage>
</organism>
<dbReference type="STRING" id="88036.D8T4S4"/>
<name>D8T4S4_SELML</name>
<protein>
    <recommendedName>
        <fullName evidence="5">Protein kinase domain-containing protein</fullName>
    </recommendedName>
</protein>
<keyword evidence="3" id="KW-0418">Kinase</keyword>
<accession>D8T4S4</accession>
<dbReference type="PROSITE" id="PS00109">
    <property type="entry name" value="PROTEIN_KINASE_TYR"/>
    <property type="match status" value="1"/>
</dbReference>
<dbReference type="PROSITE" id="PS50011">
    <property type="entry name" value="PROTEIN_KINASE_DOM"/>
    <property type="match status" value="1"/>
</dbReference>
<evidence type="ECO:0000313" key="7">
    <source>
        <dbReference type="Proteomes" id="UP000001514"/>
    </source>
</evidence>
<dbReference type="PANTHER" id="PTHR11042:SF136">
    <property type="entry name" value="EIF-2-ALPHA KINASE GCN2"/>
    <property type="match status" value="1"/>
</dbReference>
<keyword evidence="4" id="KW-0067">ATP-binding</keyword>
<dbReference type="Proteomes" id="UP000001514">
    <property type="component" value="Unassembled WGS sequence"/>
</dbReference>
<keyword evidence="7" id="KW-1185">Reference proteome</keyword>
<evidence type="ECO:0000256" key="3">
    <source>
        <dbReference type="ARBA" id="ARBA00022777"/>
    </source>
</evidence>
<proteinExistence type="predicted"/>
<dbReference type="Gene3D" id="1.10.510.10">
    <property type="entry name" value="Transferase(Phosphotransferase) domain 1"/>
    <property type="match status" value="1"/>
</dbReference>
<evidence type="ECO:0000256" key="2">
    <source>
        <dbReference type="ARBA" id="ARBA00022741"/>
    </source>
</evidence>
<feature type="domain" description="Protein kinase" evidence="5">
    <location>
        <begin position="108"/>
        <end position="351"/>
    </location>
</feature>
<dbReference type="InterPro" id="IPR050339">
    <property type="entry name" value="CC_SR_Kinase"/>
</dbReference>
<dbReference type="InterPro" id="IPR000719">
    <property type="entry name" value="Prot_kinase_dom"/>
</dbReference>
<dbReference type="InterPro" id="IPR020635">
    <property type="entry name" value="Tyr_kinase_cat_dom"/>
</dbReference>
<dbReference type="GO" id="GO:0004694">
    <property type="term" value="F:eukaryotic translation initiation factor 2alpha kinase activity"/>
    <property type="evidence" value="ECO:0000318"/>
    <property type="project" value="GO_Central"/>
</dbReference>
<dbReference type="GO" id="GO:0004713">
    <property type="term" value="F:protein tyrosine kinase activity"/>
    <property type="evidence" value="ECO:0007669"/>
    <property type="project" value="InterPro"/>
</dbReference>
<dbReference type="GO" id="GO:0005524">
    <property type="term" value="F:ATP binding"/>
    <property type="evidence" value="ECO:0007669"/>
    <property type="project" value="UniProtKB-KW"/>
</dbReference>
<gene>
    <name evidence="6" type="ORF">SELMODRAFT_448096</name>
</gene>
<dbReference type="GO" id="GO:0005634">
    <property type="term" value="C:nucleus"/>
    <property type="evidence" value="ECO:0000318"/>
    <property type="project" value="GO_Central"/>
</dbReference>
<dbReference type="GO" id="GO:0005737">
    <property type="term" value="C:cytoplasm"/>
    <property type="evidence" value="ECO:0000318"/>
    <property type="project" value="GO_Central"/>
</dbReference>
<dbReference type="Gramene" id="EFJ08470">
    <property type="protein sequence ID" value="EFJ08470"/>
    <property type="gene ID" value="SELMODRAFT_448096"/>
</dbReference>
<keyword evidence="1" id="KW-0808">Transferase</keyword>
<dbReference type="Pfam" id="PF00069">
    <property type="entry name" value="Pkinase"/>
    <property type="match status" value="1"/>
</dbReference>
<dbReference type="KEGG" id="smo:SELMODRAFT_448096"/>
<dbReference type="InParanoid" id="D8T4S4"/>
<evidence type="ECO:0000259" key="5">
    <source>
        <dbReference type="PROSITE" id="PS50011"/>
    </source>
</evidence>
<dbReference type="EMBL" id="GL377674">
    <property type="protein sequence ID" value="EFJ08470.1"/>
    <property type="molecule type" value="Genomic_DNA"/>
</dbReference>
<dbReference type="AlphaFoldDB" id="D8T4S4"/>
<dbReference type="SMART" id="SM00219">
    <property type="entry name" value="TyrKc"/>
    <property type="match status" value="1"/>
</dbReference>
<dbReference type="SUPFAM" id="SSF56112">
    <property type="entry name" value="Protein kinase-like (PK-like)"/>
    <property type="match status" value="1"/>
</dbReference>
<dbReference type="HOGENOM" id="CLU_790844_0_0_1"/>
<evidence type="ECO:0000313" key="6">
    <source>
        <dbReference type="EMBL" id="EFJ08470.1"/>
    </source>
</evidence>
<dbReference type="GO" id="GO:0005829">
    <property type="term" value="C:cytosol"/>
    <property type="evidence" value="ECO:0000318"/>
    <property type="project" value="GO_Central"/>
</dbReference>
<dbReference type="Gene3D" id="3.30.200.20">
    <property type="entry name" value="Phosphorylase Kinase, domain 1"/>
    <property type="match status" value="1"/>
</dbReference>